<dbReference type="CDD" id="cd01949">
    <property type="entry name" value="GGDEF"/>
    <property type="match status" value="1"/>
</dbReference>
<dbReference type="PROSITE" id="PS50887">
    <property type="entry name" value="GGDEF"/>
    <property type="match status" value="1"/>
</dbReference>
<dbReference type="SUPFAM" id="SSF55073">
    <property type="entry name" value="Nucleotide cyclase"/>
    <property type="match status" value="1"/>
</dbReference>
<dbReference type="Gene3D" id="3.30.70.270">
    <property type="match status" value="1"/>
</dbReference>
<dbReference type="Pfam" id="PF00672">
    <property type="entry name" value="HAMP"/>
    <property type="match status" value="1"/>
</dbReference>
<evidence type="ECO:0000313" key="9">
    <source>
        <dbReference type="EMBL" id="CUN10589.1"/>
    </source>
</evidence>
<dbReference type="GO" id="GO:1902201">
    <property type="term" value="P:negative regulation of bacterial-type flagellum-dependent cell motility"/>
    <property type="evidence" value="ECO:0007669"/>
    <property type="project" value="TreeGrafter"/>
</dbReference>
<dbReference type="Pfam" id="PF00990">
    <property type="entry name" value="GGDEF"/>
    <property type="match status" value="1"/>
</dbReference>
<keyword evidence="9" id="KW-0808">Transferase</keyword>
<dbReference type="PROSITE" id="PS50885">
    <property type="entry name" value="HAMP"/>
    <property type="match status" value="1"/>
</dbReference>
<dbReference type="STRING" id="166486.ERS852572_01936"/>
<keyword evidence="4 6" id="KW-1133">Transmembrane helix</keyword>
<dbReference type="GO" id="GO:0005886">
    <property type="term" value="C:plasma membrane"/>
    <property type="evidence" value="ECO:0007669"/>
    <property type="project" value="UniProtKB-SubCell"/>
</dbReference>
<dbReference type="Gene3D" id="6.10.340.10">
    <property type="match status" value="1"/>
</dbReference>
<protein>
    <submittedName>
        <fullName evidence="9">Probable diguanylate cyclase YfiN</fullName>
        <ecNumber evidence="9">2.7.7.65</ecNumber>
    </submittedName>
</protein>
<dbReference type="Proteomes" id="UP000095350">
    <property type="component" value="Unassembled WGS sequence"/>
</dbReference>
<evidence type="ECO:0000259" key="8">
    <source>
        <dbReference type="PROSITE" id="PS50887"/>
    </source>
</evidence>
<dbReference type="SMART" id="SM00267">
    <property type="entry name" value="GGDEF"/>
    <property type="match status" value="1"/>
</dbReference>
<keyword evidence="3 6" id="KW-0812">Transmembrane</keyword>
<dbReference type="InterPro" id="IPR003660">
    <property type="entry name" value="HAMP_dom"/>
</dbReference>
<dbReference type="PANTHER" id="PTHR45138">
    <property type="entry name" value="REGULATORY COMPONENTS OF SENSORY TRANSDUCTION SYSTEM"/>
    <property type="match status" value="1"/>
</dbReference>
<dbReference type="CDD" id="cd06225">
    <property type="entry name" value="HAMP"/>
    <property type="match status" value="1"/>
</dbReference>
<accession>A0A173U772</accession>
<evidence type="ECO:0000256" key="1">
    <source>
        <dbReference type="ARBA" id="ARBA00004651"/>
    </source>
</evidence>
<gene>
    <name evidence="9" type="primary">yfiN_2</name>
    <name evidence="9" type="ORF">ERS852572_01936</name>
</gene>
<evidence type="ECO:0000256" key="6">
    <source>
        <dbReference type="SAM" id="Phobius"/>
    </source>
</evidence>
<dbReference type="GO" id="GO:0043709">
    <property type="term" value="P:cell adhesion involved in single-species biofilm formation"/>
    <property type="evidence" value="ECO:0007669"/>
    <property type="project" value="TreeGrafter"/>
</dbReference>
<dbReference type="PANTHER" id="PTHR45138:SF24">
    <property type="entry name" value="DIGUANYLATE CYCLASE DGCC-RELATED"/>
    <property type="match status" value="1"/>
</dbReference>
<organism evidence="9 10">
    <name type="scientific">Roseburia intestinalis</name>
    <dbReference type="NCBI Taxonomy" id="166486"/>
    <lineage>
        <taxon>Bacteria</taxon>
        <taxon>Bacillati</taxon>
        <taxon>Bacillota</taxon>
        <taxon>Clostridia</taxon>
        <taxon>Lachnospirales</taxon>
        <taxon>Lachnospiraceae</taxon>
        <taxon>Roseburia</taxon>
    </lineage>
</organism>
<dbReference type="Pfam" id="PF02743">
    <property type="entry name" value="dCache_1"/>
    <property type="match status" value="1"/>
</dbReference>
<comment type="subcellular location">
    <subcellularLocation>
        <location evidence="1">Cell membrane</location>
        <topology evidence="1">Multi-pass membrane protein</topology>
    </subcellularLocation>
</comment>
<evidence type="ECO:0000256" key="3">
    <source>
        <dbReference type="ARBA" id="ARBA00022692"/>
    </source>
</evidence>
<evidence type="ECO:0000256" key="5">
    <source>
        <dbReference type="ARBA" id="ARBA00023136"/>
    </source>
</evidence>
<keyword evidence="5 6" id="KW-0472">Membrane</keyword>
<dbReference type="SUPFAM" id="SSF158472">
    <property type="entry name" value="HAMP domain-like"/>
    <property type="match status" value="1"/>
</dbReference>
<evidence type="ECO:0000259" key="7">
    <source>
        <dbReference type="PROSITE" id="PS50885"/>
    </source>
</evidence>
<proteinExistence type="predicted"/>
<evidence type="ECO:0000256" key="4">
    <source>
        <dbReference type="ARBA" id="ARBA00022989"/>
    </source>
</evidence>
<dbReference type="InterPro" id="IPR033479">
    <property type="entry name" value="dCache_1"/>
</dbReference>
<dbReference type="AlphaFoldDB" id="A0A173U772"/>
<dbReference type="InterPro" id="IPR000160">
    <property type="entry name" value="GGDEF_dom"/>
</dbReference>
<sequence>MRSLQSKFLALTVGCVLLSALALGYVGFLYTHKLVNEDSAQFMNLFCEDKAEEINATLTSIEQSVNMIQDYTIEQYSELGKNGMDKDNTDVLVKKVQEVALHTVKNTEGSRGVYMRVNPELAGPQTGFFWYKDENGEVTEDSLVDFSKYAQDDKEHVNWYYEALEKEEAFWMEPYDNKNKNDWIISYVVPIYRNEDFIGVLGMDIDMALLKEKVDSVQIYESGYAFLAGADYVIYYHRDYPEGLDEENTHGKIRKVLNLLYKKGTQDNLVGYNLDGIKKKMTARQLENGMFFVVTAPAKEINASSNRIIRLFLVSTLSIIFISVLITIHVTREMTRPLKELTEAAQKVAGGNLEVNIDCESKDEVGVLADSVQQMVNHLRHYIDYVNEQAYTDALTGVANKAAYKEYVDKLDKRAADEKIKYAVVVMDINNLKKINDNFGHEFGDMLIRDASRLIQKGFKDHIVYRIGGDEFVIIIEQAEKAICDELLRNFDDGIVVFNKNNTKYEQKIQIARGIAFYEPDCIDSFASVFREADHAMYENKVMQKSMQTAPPAAGQS</sequence>
<dbReference type="InterPro" id="IPR043128">
    <property type="entry name" value="Rev_trsase/Diguanyl_cyclase"/>
</dbReference>
<keyword evidence="9" id="KW-0548">Nucleotidyltransferase</keyword>
<evidence type="ECO:0000313" key="10">
    <source>
        <dbReference type="Proteomes" id="UP000095350"/>
    </source>
</evidence>
<dbReference type="Gene3D" id="3.30.450.20">
    <property type="entry name" value="PAS domain"/>
    <property type="match status" value="1"/>
</dbReference>
<dbReference type="InterPro" id="IPR029787">
    <property type="entry name" value="Nucleotide_cyclase"/>
</dbReference>
<dbReference type="InterPro" id="IPR029151">
    <property type="entry name" value="Sensor-like_sf"/>
</dbReference>
<feature type="transmembrane region" description="Helical" evidence="6">
    <location>
        <begin position="308"/>
        <end position="330"/>
    </location>
</feature>
<dbReference type="InterPro" id="IPR050469">
    <property type="entry name" value="Diguanylate_Cyclase"/>
</dbReference>
<reference evidence="9 10" key="1">
    <citation type="submission" date="2015-09" db="EMBL/GenBank/DDBJ databases">
        <authorList>
            <consortium name="Pathogen Informatics"/>
        </authorList>
    </citation>
    <scope>NUCLEOTIDE SEQUENCE [LARGE SCALE GENOMIC DNA]</scope>
    <source>
        <strain evidence="9 10">2789STDY5834960</strain>
    </source>
</reference>
<feature type="domain" description="GGDEF" evidence="8">
    <location>
        <begin position="420"/>
        <end position="557"/>
    </location>
</feature>
<evidence type="ECO:0000256" key="2">
    <source>
        <dbReference type="ARBA" id="ARBA00022475"/>
    </source>
</evidence>
<dbReference type="SMART" id="SM00304">
    <property type="entry name" value="HAMP"/>
    <property type="match status" value="1"/>
</dbReference>
<dbReference type="CDD" id="cd12913">
    <property type="entry name" value="PDC1_MCP_like"/>
    <property type="match status" value="1"/>
</dbReference>
<name>A0A173U772_9FIRM</name>
<dbReference type="EC" id="2.7.7.65" evidence="9"/>
<keyword evidence="2" id="KW-1003">Cell membrane</keyword>
<dbReference type="SUPFAM" id="SSF103190">
    <property type="entry name" value="Sensory domain-like"/>
    <property type="match status" value="1"/>
</dbReference>
<dbReference type="EMBL" id="CYXZ01000013">
    <property type="protein sequence ID" value="CUN10589.1"/>
    <property type="molecule type" value="Genomic_DNA"/>
</dbReference>
<feature type="domain" description="HAMP" evidence="7">
    <location>
        <begin position="332"/>
        <end position="384"/>
    </location>
</feature>
<dbReference type="NCBIfam" id="TIGR00254">
    <property type="entry name" value="GGDEF"/>
    <property type="match status" value="1"/>
</dbReference>
<dbReference type="GO" id="GO:0007165">
    <property type="term" value="P:signal transduction"/>
    <property type="evidence" value="ECO:0007669"/>
    <property type="project" value="InterPro"/>
</dbReference>
<dbReference type="OrthoDB" id="9804955at2"/>
<dbReference type="PaxDb" id="166486-ERS852572_01936"/>
<dbReference type="RefSeq" id="WP_015561425.1">
    <property type="nucleotide sequence ID" value="NZ_CABIYH010000013.1"/>
</dbReference>
<dbReference type="GO" id="GO:0052621">
    <property type="term" value="F:diguanylate cyclase activity"/>
    <property type="evidence" value="ECO:0007669"/>
    <property type="project" value="UniProtKB-EC"/>
</dbReference>